<dbReference type="Gene3D" id="3.40.33.10">
    <property type="entry name" value="CAP"/>
    <property type="match status" value="1"/>
</dbReference>
<evidence type="ECO:0000313" key="4">
    <source>
        <dbReference type="RefSeq" id="XP_021855766.1"/>
    </source>
</evidence>
<feature type="signal peptide" evidence="2">
    <location>
        <begin position="1"/>
        <end position="25"/>
    </location>
</feature>
<keyword evidence="3" id="KW-1185">Reference proteome</keyword>
<dbReference type="RefSeq" id="XP_021855766.1">
    <property type="nucleotide sequence ID" value="XM_022000074.2"/>
</dbReference>
<keyword evidence="1" id="KW-0812">Transmembrane</keyword>
<dbReference type="Proteomes" id="UP000813463">
    <property type="component" value="Chromosome 1"/>
</dbReference>
<dbReference type="PANTHER" id="PTHR34537:SF1">
    <property type="entry name" value="OS08G0459300 PROTEIN"/>
    <property type="match status" value="1"/>
</dbReference>
<keyword evidence="1" id="KW-0472">Membrane</keyword>
<feature type="transmembrane region" description="Helical" evidence="1">
    <location>
        <begin position="209"/>
        <end position="227"/>
    </location>
</feature>
<organism evidence="3 4">
    <name type="scientific">Spinacia oleracea</name>
    <name type="common">Spinach</name>
    <dbReference type="NCBI Taxonomy" id="3562"/>
    <lineage>
        <taxon>Eukaryota</taxon>
        <taxon>Viridiplantae</taxon>
        <taxon>Streptophyta</taxon>
        <taxon>Embryophyta</taxon>
        <taxon>Tracheophyta</taxon>
        <taxon>Spermatophyta</taxon>
        <taxon>Magnoliopsida</taxon>
        <taxon>eudicotyledons</taxon>
        <taxon>Gunneridae</taxon>
        <taxon>Pentapetalae</taxon>
        <taxon>Caryophyllales</taxon>
        <taxon>Chenopodiaceae</taxon>
        <taxon>Chenopodioideae</taxon>
        <taxon>Anserineae</taxon>
        <taxon>Spinacia</taxon>
    </lineage>
</organism>
<keyword evidence="2" id="KW-0732">Signal</keyword>
<protein>
    <recommendedName>
        <fullName evidence="5">Ferredoxin-like protein</fullName>
    </recommendedName>
</protein>
<feature type="chain" id="PRO_5040416643" description="Ferredoxin-like protein" evidence="2">
    <location>
        <begin position="26"/>
        <end position="228"/>
    </location>
</feature>
<evidence type="ECO:0008006" key="5">
    <source>
        <dbReference type="Google" id="ProtNLM"/>
    </source>
</evidence>
<evidence type="ECO:0000313" key="3">
    <source>
        <dbReference type="Proteomes" id="UP000813463"/>
    </source>
</evidence>
<reference evidence="3" key="1">
    <citation type="journal article" date="2021" name="Nat. Commun.">
        <title>Genomic analyses provide insights into spinach domestication and the genetic basis of agronomic traits.</title>
        <authorList>
            <person name="Cai X."/>
            <person name="Sun X."/>
            <person name="Xu C."/>
            <person name="Sun H."/>
            <person name="Wang X."/>
            <person name="Ge C."/>
            <person name="Zhang Z."/>
            <person name="Wang Q."/>
            <person name="Fei Z."/>
            <person name="Jiao C."/>
            <person name="Wang Q."/>
        </authorList>
    </citation>
    <scope>NUCLEOTIDE SEQUENCE [LARGE SCALE GENOMIC DNA]</scope>
    <source>
        <strain evidence="3">cv. Varoflay</strain>
    </source>
</reference>
<dbReference type="KEGG" id="soe:110795097"/>
<dbReference type="GeneID" id="110795097"/>
<accession>A0A9R0IUT9</accession>
<dbReference type="InterPro" id="IPR035940">
    <property type="entry name" value="CAP_sf"/>
</dbReference>
<evidence type="ECO:0000256" key="2">
    <source>
        <dbReference type="SAM" id="SignalP"/>
    </source>
</evidence>
<sequence length="228" mass="24426">MVKQEIIWFTLTSLLLLFSSSAVETQSKVTKNPADQLVQVINNNRTAHHLTALYSNPGLACIALQYIKAYEGNCDDVGGPKAKKPEDSAFAESFAPNCNVDPATLTQITGRFLGCQSEYINPDRAFSEVLMKDGKSLNILYSKNHTEVGAAASGSDGGGPYFWCVLFSNGKSNSSFVLEGGEAKVSRPGCFSGANDDCSSAQGRFQSQYHLVNCVLGVLAVIGFAFSI</sequence>
<keyword evidence="1" id="KW-1133">Transmembrane helix</keyword>
<dbReference type="AlphaFoldDB" id="A0A9R0IUT9"/>
<gene>
    <name evidence="4" type="primary">LOC110795097</name>
</gene>
<reference evidence="4" key="2">
    <citation type="submission" date="2025-08" db="UniProtKB">
        <authorList>
            <consortium name="RefSeq"/>
        </authorList>
    </citation>
    <scope>IDENTIFICATION</scope>
    <source>
        <tissue evidence="4">Leaf</tissue>
    </source>
</reference>
<dbReference type="PANTHER" id="PTHR34537">
    <property type="entry name" value="OS08G0459300 PROTEIN"/>
    <property type="match status" value="1"/>
</dbReference>
<name>A0A9R0IUT9_SPIOL</name>
<proteinExistence type="predicted"/>
<dbReference type="OrthoDB" id="742600at2759"/>
<evidence type="ECO:0000256" key="1">
    <source>
        <dbReference type="SAM" id="Phobius"/>
    </source>
</evidence>